<evidence type="ECO:0000313" key="1">
    <source>
        <dbReference type="EMBL" id="KAF2444553.1"/>
    </source>
</evidence>
<dbReference type="AlphaFoldDB" id="A0A9P4PJP6"/>
<sequence>MPCSGKLFAERPQRLGVVRRPNAEAGHKGAWASRAETASNKHTTSGCRYRTTVLLTLAWRGAATSETVSIVVILAYTAAHRSISSVYLRPHVAGSRPGAYLVVWLEGGIVPGVYVRALKSRLETNAGFA</sequence>
<comment type="caution">
    <text evidence="1">The sequence shown here is derived from an EMBL/GenBank/DDBJ whole genome shotgun (WGS) entry which is preliminary data.</text>
</comment>
<name>A0A9P4PJP6_9PLEO</name>
<evidence type="ECO:0000313" key="2">
    <source>
        <dbReference type="Proteomes" id="UP000799764"/>
    </source>
</evidence>
<reference evidence="1" key="1">
    <citation type="journal article" date="2020" name="Stud. Mycol.">
        <title>101 Dothideomycetes genomes: a test case for predicting lifestyles and emergence of pathogens.</title>
        <authorList>
            <person name="Haridas S."/>
            <person name="Albert R."/>
            <person name="Binder M."/>
            <person name="Bloem J."/>
            <person name="Labutti K."/>
            <person name="Salamov A."/>
            <person name="Andreopoulos B."/>
            <person name="Baker S."/>
            <person name="Barry K."/>
            <person name="Bills G."/>
            <person name="Bluhm B."/>
            <person name="Cannon C."/>
            <person name="Castanera R."/>
            <person name="Culley D."/>
            <person name="Daum C."/>
            <person name="Ezra D."/>
            <person name="Gonzalez J."/>
            <person name="Henrissat B."/>
            <person name="Kuo A."/>
            <person name="Liang C."/>
            <person name="Lipzen A."/>
            <person name="Lutzoni F."/>
            <person name="Magnuson J."/>
            <person name="Mondo S."/>
            <person name="Nolan M."/>
            <person name="Ohm R."/>
            <person name="Pangilinan J."/>
            <person name="Park H.-J."/>
            <person name="Ramirez L."/>
            <person name="Alfaro M."/>
            <person name="Sun H."/>
            <person name="Tritt A."/>
            <person name="Yoshinaga Y."/>
            <person name="Zwiers L.-H."/>
            <person name="Turgeon B."/>
            <person name="Goodwin S."/>
            <person name="Spatafora J."/>
            <person name="Crous P."/>
            <person name="Grigoriev I."/>
        </authorList>
    </citation>
    <scope>NUCLEOTIDE SEQUENCE</scope>
    <source>
        <strain evidence="1">CBS 690.94</strain>
    </source>
</reference>
<dbReference type="Proteomes" id="UP000799764">
    <property type="component" value="Unassembled WGS sequence"/>
</dbReference>
<dbReference type="EMBL" id="MU001501">
    <property type="protein sequence ID" value="KAF2444553.1"/>
    <property type="molecule type" value="Genomic_DNA"/>
</dbReference>
<proteinExistence type="predicted"/>
<gene>
    <name evidence="1" type="ORF">P171DRAFT_34682</name>
</gene>
<keyword evidence="2" id="KW-1185">Reference proteome</keyword>
<protein>
    <submittedName>
        <fullName evidence="1">Uncharacterized protein</fullName>
    </submittedName>
</protein>
<organism evidence="1 2">
    <name type="scientific">Karstenula rhodostoma CBS 690.94</name>
    <dbReference type="NCBI Taxonomy" id="1392251"/>
    <lineage>
        <taxon>Eukaryota</taxon>
        <taxon>Fungi</taxon>
        <taxon>Dikarya</taxon>
        <taxon>Ascomycota</taxon>
        <taxon>Pezizomycotina</taxon>
        <taxon>Dothideomycetes</taxon>
        <taxon>Pleosporomycetidae</taxon>
        <taxon>Pleosporales</taxon>
        <taxon>Massarineae</taxon>
        <taxon>Didymosphaeriaceae</taxon>
        <taxon>Karstenula</taxon>
    </lineage>
</organism>
<accession>A0A9P4PJP6</accession>